<dbReference type="AlphaFoldDB" id="A0A922L209"/>
<name>A0A922L209_DERFA</name>
<evidence type="ECO:0000313" key="2">
    <source>
        <dbReference type="Proteomes" id="UP000790347"/>
    </source>
</evidence>
<keyword evidence="2" id="KW-1185">Reference proteome</keyword>
<proteinExistence type="predicted"/>
<sequence>MYTLATQCLSCLVSGASYQYHRRYFVSTDQVVFQFVGAIRHTKFFFIQVDNISRDENKS</sequence>
<gene>
    <name evidence="1" type="ORF">DERF_012729</name>
</gene>
<accession>A0A922L209</accession>
<evidence type="ECO:0000313" key="1">
    <source>
        <dbReference type="EMBL" id="KAH9501920.1"/>
    </source>
</evidence>
<reference evidence="1" key="1">
    <citation type="submission" date="2013-05" db="EMBL/GenBank/DDBJ databases">
        <authorList>
            <person name="Yim A.K.Y."/>
            <person name="Chan T.F."/>
            <person name="Ji K.M."/>
            <person name="Liu X.Y."/>
            <person name="Zhou J.W."/>
            <person name="Li R.Q."/>
            <person name="Yang K.Y."/>
            <person name="Li J."/>
            <person name="Li M."/>
            <person name="Law P.T.W."/>
            <person name="Wu Y.L."/>
            <person name="Cai Z.L."/>
            <person name="Qin H."/>
            <person name="Bao Y."/>
            <person name="Leung R.K.K."/>
            <person name="Ng P.K.S."/>
            <person name="Zou J."/>
            <person name="Zhong X.J."/>
            <person name="Ran P.X."/>
            <person name="Zhong N.S."/>
            <person name="Liu Z.G."/>
            <person name="Tsui S.K.W."/>
        </authorList>
    </citation>
    <scope>NUCLEOTIDE SEQUENCE</scope>
    <source>
        <strain evidence="1">Derf</strain>
        <tissue evidence="1">Whole organism</tissue>
    </source>
</reference>
<comment type="caution">
    <text evidence="1">The sequence shown here is derived from an EMBL/GenBank/DDBJ whole genome shotgun (WGS) entry which is preliminary data.</text>
</comment>
<protein>
    <submittedName>
        <fullName evidence="1">Uncharacterized protein</fullName>
    </submittedName>
</protein>
<dbReference type="Proteomes" id="UP000790347">
    <property type="component" value="Unassembled WGS sequence"/>
</dbReference>
<reference evidence="1" key="2">
    <citation type="journal article" date="2022" name="Res Sq">
        <title>Comparative Genomics Reveals Insights into the Divergent Evolution of Astigmatic Mites and Household Pest Adaptations.</title>
        <authorList>
            <person name="Xiong Q."/>
            <person name="Wan A.T.-Y."/>
            <person name="Liu X.-Y."/>
            <person name="Fung C.S.-H."/>
            <person name="Xiao X."/>
            <person name="Malainual N."/>
            <person name="Hou J."/>
            <person name="Wang L."/>
            <person name="Wang M."/>
            <person name="Yang K."/>
            <person name="Cui Y."/>
            <person name="Leung E."/>
            <person name="Nong W."/>
            <person name="Shin S.-K."/>
            <person name="Au S."/>
            <person name="Jeong K.Y."/>
            <person name="Chew F.T."/>
            <person name="Hui J."/>
            <person name="Leung T.F."/>
            <person name="Tungtrongchitr A."/>
            <person name="Zhong N."/>
            <person name="Liu Z."/>
            <person name="Tsui S."/>
        </authorList>
    </citation>
    <scope>NUCLEOTIDE SEQUENCE</scope>
    <source>
        <strain evidence="1">Derf</strain>
        <tissue evidence="1">Whole organism</tissue>
    </source>
</reference>
<dbReference type="EMBL" id="ASGP02000006">
    <property type="protein sequence ID" value="KAH9501920.1"/>
    <property type="molecule type" value="Genomic_DNA"/>
</dbReference>
<organism evidence="1 2">
    <name type="scientific">Dermatophagoides farinae</name>
    <name type="common">American house dust mite</name>
    <dbReference type="NCBI Taxonomy" id="6954"/>
    <lineage>
        <taxon>Eukaryota</taxon>
        <taxon>Metazoa</taxon>
        <taxon>Ecdysozoa</taxon>
        <taxon>Arthropoda</taxon>
        <taxon>Chelicerata</taxon>
        <taxon>Arachnida</taxon>
        <taxon>Acari</taxon>
        <taxon>Acariformes</taxon>
        <taxon>Sarcoptiformes</taxon>
        <taxon>Astigmata</taxon>
        <taxon>Psoroptidia</taxon>
        <taxon>Analgoidea</taxon>
        <taxon>Pyroglyphidae</taxon>
        <taxon>Dermatophagoidinae</taxon>
        <taxon>Dermatophagoides</taxon>
    </lineage>
</organism>